<dbReference type="Pfam" id="PF00364">
    <property type="entry name" value="Biotin_lipoyl"/>
    <property type="match status" value="1"/>
</dbReference>
<dbReference type="Gene3D" id="4.10.320.10">
    <property type="entry name" value="E3-binding domain"/>
    <property type="match status" value="2"/>
</dbReference>
<evidence type="ECO:0000259" key="7">
    <source>
        <dbReference type="PROSITE" id="PS50968"/>
    </source>
</evidence>
<name>A0AAX3WVE4_9BACI</name>
<evidence type="ECO:0000256" key="2">
    <source>
        <dbReference type="ARBA" id="ARBA00007317"/>
    </source>
</evidence>
<dbReference type="InterPro" id="IPR003016">
    <property type="entry name" value="2-oxoA_DH_lipoyl-BS"/>
</dbReference>
<evidence type="ECO:0000313" key="9">
    <source>
        <dbReference type="EMBL" id="WHY51630.1"/>
    </source>
</evidence>
<dbReference type="InterPro" id="IPR000089">
    <property type="entry name" value="Biotin_lipoyl"/>
</dbReference>
<keyword evidence="4 6" id="KW-0450">Lipoyl</keyword>
<evidence type="ECO:0000256" key="5">
    <source>
        <dbReference type="ARBA" id="ARBA00023315"/>
    </source>
</evidence>
<evidence type="ECO:0000259" key="8">
    <source>
        <dbReference type="PROSITE" id="PS51826"/>
    </source>
</evidence>
<dbReference type="EC" id="2.3.1.-" evidence="6"/>
<dbReference type="InterPro" id="IPR004167">
    <property type="entry name" value="PSBD"/>
</dbReference>
<keyword evidence="3 6" id="KW-0808">Transferase</keyword>
<dbReference type="GO" id="GO:0045254">
    <property type="term" value="C:pyruvate dehydrogenase complex"/>
    <property type="evidence" value="ECO:0007669"/>
    <property type="project" value="InterPro"/>
</dbReference>
<dbReference type="InterPro" id="IPR023213">
    <property type="entry name" value="CAT-like_dom_sf"/>
</dbReference>
<organism evidence="9 10">
    <name type="scientific">Lysinibacillus pakistanensis</name>
    <dbReference type="NCBI Taxonomy" id="759811"/>
    <lineage>
        <taxon>Bacteria</taxon>
        <taxon>Bacillati</taxon>
        <taxon>Bacillota</taxon>
        <taxon>Bacilli</taxon>
        <taxon>Bacillales</taxon>
        <taxon>Bacillaceae</taxon>
        <taxon>Lysinibacillus</taxon>
    </lineage>
</organism>
<dbReference type="InterPro" id="IPR036625">
    <property type="entry name" value="E3-bd_dom_sf"/>
</dbReference>
<evidence type="ECO:0000313" key="10">
    <source>
        <dbReference type="Proteomes" id="UP001178322"/>
    </source>
</evidence>
<dbReference type="SUPFAM" id="SSF52777">
    <property type="entry name" value="CoA-dependent acyltransferases"/>
    <property type="match status" value="1"/>
</dbReference>
<dbReference type="InterPro" id="IPR001078">
    <property type="entry name" value="2-oxoacid_DH_actylTfrase"/>
</dbReference>
<dbReference type="PROSITE" id="PS51826">
    <property type="entry name" value="PSBD"/>
    <property type="match status" value="2"/>
</dbReference>
<dbReference type="Gene3D" id="3.30.559.10">
    <property type="entry name" value="Chloramphenicol acetyltransferase-like domain"/>
    <property type="match status" value="1"/>
</dbReference>
<dbReference type="Pfam" id="PF02817">
    <property type="entry name" value="E3_binding"/>
    <property type="match status" value="2"/>
</dbReference>
<dbReference type="EMBL" id="CP126101">
    <property type="protein sequence ID" value="WHY51630.1"/>
    <property type="molecule type" value="Genomic_DNA"/>
</dbReference>
<dbReference type="SUPFAM" id="SSF47005">
    <property type="entry name" value="Peripheral subunit-binding domain of 2-oxo acid dehydrogenase complex"/>
    <property type="match status" value="2"/>
</dbReference>
<proteinExistence type="inferred from homology"/>
<sequence length="428" mass="47544">MAREVVMPKLGATMEEGIIVSWLVNDGEFIEEGDPIAEIQTDKIVLEVEAESSGHLLKKLYDAGSTVKVHEVIAYMGEENEAIEQTENFSESKDNKLEEINEQEKVRKTPAANKLAKDNGVDLSLVSGTGPNSRVQKQDVENYLQQDTSKITPLAQKMVQDLKIDDKELIGSGQHGKITKKDVLSAVTKTTSAQERESSQLKKVPLKGMRKVIAERMSESYYTAPHVTLTTEINMTECVILRKQLLPVIEKETGYRLSYNDLIVKAVAHTLSKNKALNISLQNNEIYFYEEVNIGFAVSLDEGLVVPVIENTDQIGLAEIVKRSKEIVANIKNGKLSPEYFENGTFTISNLGMYAVDSFTPIINQPQSAILGVGRIVEKPVVKNGEVVINSMMQLSLSFDHRVIDGAPAAQFMTDLKENLENPFRMLV</sequence>
<dbReference type="AlphaFoldDB" id="A0AAX3WVE4"/>
<dbReference type="Gene3D" id="2.40.50.100">
    <property type="match status" value="1"/>
</dbReference>
<evidence type="ECO:0000256" key="1">
    <source>
        <dbReference type="ARBA" id="ARBA00001938"/>
    </source>
</evidence>
<accession>A0AAX3WVE4</accession>
<dbReference type="Pfam" id="PF00198">
    <property type="entry name" value="2-oxoacid_dh"/>
    <property type="match status" value="1"/>
</dbReference>
<dbReference type="PROSITE" id="PS50968">
    <property type="entry name" value="BIOTINYL_LIPOYL"/>
    <property type="match status" value="1"/>
</dbReference>
<reference evidence="9" key="1">
    <citation type="submission" date="2023-05" db="EMBL/GenBank/DDBJ databases">
        <title>Comparative genomics of Bacillaceae isolates and their secondary metabolite potential.</title>
        <authorList>
            <person name="Song L."/>
            <person name="Nielsen L.J."/>
            <person name="Mohite O."/>
            <person name="Xu X."/>
            <person name="Weber T."/>
            <person name="Kovacs A.T."/>
        </authorList>
    </citation>
    <scope>NUCLEOTIDE SEQUENCE</scope>
    <source>
        <strain evidence="9">LY1</strain>
    </source>
</reference>
<dbReference type="RefSeq" id="WP_283870151.1">
    <property type="nucleotide sequence ID" value="NZ_CP126101.1"/>
</dbReference>
<protein>
    <recommendedName>
        <fullName evidence="6">Dihydrolipoamide acetyltransferase component of pyruvate dehydrogenase complex</fullName>
        <ecNumber evidence="6">2.3.1.-</ecNumber>
    </recommendedName>
</protein>
<evidence type="ECO:0000256" key="6">
    <source>
        <dbReference type="RuleBase" id="RU003423"/>
    </source>
</evidence>
<comment type="similarity">
    <text evidence="2 6">Belongs to the 2-oxoacid dehydrogenase family.</text>
</comment>
<dbReference type="FunFam" id="3.30.559.10:FF:000007">
    <property type="entry name" value="Dihydrolipoamide acetyltransferase component of pyruvate dehydrogenase complex"/>
    <property type="match status" value="1"/>
</dbReference>
<feature type="domain" description="Peripheral subunit-binding (PSBD)" evidence="8">
    <location>
        <begin position="107"/>
        <end position="144"/>
    </location>
</feature>
<dbReference type="InterPro" id="IPR045257">
    <property type="entry name" value="E2/Pdx1"/>
</dbReference>
<dbReference type="GO" id="GO:0016746">
    <property type="term" value="F:acyltransferase activity"/>
    <property type="evidence" value="ECO:0007669"/>
    <property type="project" value="UniProtKB-KW"/>
</dbReference>
<dbReference type="Proteomes" id="UP001178322">
    <property type="component" value="Chromosome"/>
</dbReference>
<feature type="domain" description="Lipoyl-binding" evidence="7">
    <location>
        <begin position="2"/>
        <end position="77"/>
    </location>
</feature>
<feature type="domain" description="Peripheral subunit-binding (PSBD)" evidence="8">
    <location>
        <begin position="150"/>
        <end position="187"/>
    </location>
</feature>
<dbReference type="GO" id="GO:0006086">
    <property type="term" value="P:pyruvate decarboxylation to acetyl-CoA"/>
    <property type="evidence" value="ECO:0007669"/>
    <property type="project" value="InterPro"/>
</dbReference>
<dbReference type="PANTHER" id="PTHR23151">
    <property type="entry name" value="DIHYDROLIPOAMIDE ACETYL/SUCCINYL-TRANSFERASE-RELATED"/>
    <property type="match status" value="1"/>
</dbReference>
<evidence type="ECO:0000256" key="4">
    <source>
        <dbReference type="ARBA" id="ARBA00022823"/>
    </source>
</evidence>
<gene>
    <name evidence="9" type="ORF">QNH24_25845</name>
</gene>
<keyword evidence="5 6" id="KW-0012">Acyltransferase</keyword>
<comment type="cofactor">
    <cofactor evidence="1 6">
        <name>(R)-lipoate</name>
        <dbReference type="ChEBI" id="CHEBI:83088"/>
    </cofactor>
</comment>
<dbReference type="CDD" id="cd06849">
    <property type="entry name" value="lipoyl_domain"/>
    <property type="match status" value="1"/>
</dbReference>
<dbReference type="SUPFAM" id="SSF51230">
    <property type="entry name" value="Single hybrid motif"/>
    <property type="match status" value="1"/>
</dbReference>
<dbReference type="PANTHER" id="PTHR23151:SF90">
    <property type="entry name" value="DIHYDROLIPOYLLYSINE-RESIDUE ACETYLTRANSFERASE COMPONENT OF PYRUVATE DEHYDROGENASE COMPLEX, MITOCHONDRIAL-RELATED"/>
    <property type="match status" value="1"/>
</dbReference>
<dbReference type="InterPro" id="IPR011053">
    <property type="entry name" value="Single_hybrid_motif"/>
</dbReference>
<evidence type="ECO:0000256" key="3">
    <source>
        <dbReference type="ARBA" id="ARBA00022679"/>
    </source>
</evidence>
<dbReference type="PROSITE" id="PS00189">
    <property type="entry name" value="LIPOYL"/>
    <property type="match status" value="1"/>
</dbReference>